<reference evidence="2" key="2">
    <citation type="submission" date="2020-09" db="EMBL/GenBank/DDBJ databases">
        <authorList>
            <person name="Sun Q."/>
            <person name="Zhou Y."/>
        </authorList>
    </citation>
    <scope>NUCLEOTIDE SEQUENCE</scope>
    <source>
        <strain evidence="2">CGMCC 1.15478</strain>
    </source>
</reference>
<accession>A0A916XFC8</accession>
<feature type="transmembrane region" description="Helical" evidence="1">
    <location>
        <begin position="71"/>
        <end position="88"/>
    </location>
</feature>
<gene>
    <name evidence="2" type="ORF">GCM10011410_18890</name>
</gene>
<feature type="transmembrane region" description="Helical" evidence="1">
    <location>
        <begin position="40"/>
        <end position="64"/>
    </location>
</feature>
<comment type="caution">
    <text evidence="2">The sequence shown here is derived from an EMBL/GenBank/DDBJ whole genome shotgun (WGS) entry which is preliminary data.</text>
</comment>
<evidence type="ECO:0008006" key="4">
    <source>
        <dbReference type="Google" id="ProtNLM"/>
    </source>
</evidence>
<proteinExistence type="predicted"/>
<sequence>MPVGIRIAGAIVFTQGVVCLGLGVWLLLRAIANTGDEATFGYALASWFFLLGAAVGAGGAALFVGRRWGRAVAIVMQLLLLPIAVSMFSGSQQFLWGFLLFGVVILTFVLMLTGKSSEWMNAE</sequence>
<feature type="transmembrane region" description="Helical" evidence="1">
    <location>
        <begin position="7"/>
        <end position="28"/>
    </location>
</feature>
<organism evidence="2 3">
    <name type="scientific">Hoyosella rhizosphaerae</name>
    <dbReference type="NCBI Taxonomy" id="1755582"/>
    <lineage>
        <taxon>Bacteria</taxon>
        <taxon>Bacillati</taxon>
        <taxon>Actinomycetota</taxon>
        <taxon>Actinomycetes</taxon>
        <taxon>Mycobacteriales</taxon>
        <taxon>Hoyosellaceae</taxon>
        <taxon>Hoyosella</taxon>
    </lineage>
</organism>
<keyword evidence="1" id="KW-0812">Transmembrane</keyword>
<protein>
    <recommendedName>
        <fullName evidence="4">Integral membrane protein</fullName>
    </recommendedName>
</protein>
<dbReference type="Proteomes" id="UP000641514">
    <property type="component" value="Unassembled WGS sequence"/>
</dbReference>
<reference evidence="2" key="1">
    <citation type="journal article" date="2014" name="Int. J. Syst. Evol. Microbiol.">
        <title>Complete genome sequence of Corynebacterium casei LMG S-19264T (=DSM 44701T), isolated from a smear-ripened cheese.</title>
        <authorList>
            <consortium name="US DOE Joint Genome Institute (JGI-PGF)"/>
            <person name="Walter F."/>
            <person name="Albersmeier A."/>
            <person name="Kalinowski J."/>
            <person name="Ruckert C."/>
        </authorList>
    </citation>
    <scope>NUCLEOTIDE SEQUENCE</scope>
    <source>
        <strain evidence="2">CGMCC 1.15478</strain>
    </source>
</reference>
<keyword evidence="1" id="KW-1133">Transmembrane helix</keyword>
<keyword evidence="3" id="KW-1185">Reference proteome</keyword>
<evidence type="ECO:0000313" key="3">
    <source>
        <dbReference type="Proteomes" id="UP000641514"/>
    </source>
</evidence>
<evidence type="ECO:0000256" key="1">
    <source>
        <dbReference type="SAM" id="Phobius"/>
    </source>
</evidence>
<dbReference type="AlphaFoldDB" id="A0A916XFC8"/>
<keyword evidence="1" id="KW-0472">Membrane</keyword>
<dbReference type="EMBL" id="BMJH01000002">
    <property type="protein sequence ID" value="GGC66519.1"/>
    <property type="molecule type" value="Genomic_DNA"/>
</dbReference>
<dbReference type="RefSeq" id="WP_188673654.1">
    <property type="nucleotide sequence ID" value="NZ_BMJH01000002.1"/>
</dbReference>
<feature type="transmembrane region" description="Helical" evidence="1">
    <location>
        <begin position="94"/>
        <end position="113"/>
    </location>
</feature>
<evidence type="ECO:0000313" key="2">
    <source>
        <dbReference type="EMBL" id="GGC66519.1"/>
    </source>
</evidence>
<name>A0A916XFC8_9ACTN</name>